<feature type="compositionally biased region" description="Polar residues" evidence="2">
    <location>
        <begin position="125"/>
        <end position="140"/>
    </location>
</feature>
<gene>
    <name evidence="3" type="ORF">ACEWY4_012751</name>
</gene>
<feature type="compositionally biased region" description="Polar residues" evidence="2">
    <location>
        <begin position="59"/>
        <end position="75"/>
    </location>
</feature>
<feature type="coiled-coil region" evidence="1">
    <location>
        <begin position="224"/>
        <end position="265"/>
    </location>
</feature>
<dbReference type="EMBL" id="JBHFQA010000011">
    <property type="protein sequence ID" value="KAL2090488.1"/>
    <property type="molecule type" value="Genomic_DNA"/>
</dbReference>
<evidence type="ECO:0000313" key="4">
    <source>
        <dbReference type="Proteomes" id="UP001591681"/>
    </source>
</evidence>
<reference evidence="3 4" key="1">
    <citation type="submission" date="2024-09" db="EMBL/GenBank/DDBJ databases">
        <title>A chromosome-level genome assembly of Gray's grenadier anchovy, Coilia grayii.</title>
        <authorList>
            <person name="Fu Z."/>
        </authorList>
    </citation>
    <scope>NUCLEOTIDE SEQUENCE [LARGE SCALE GENOMIC DNA]</scope>
    <source>
        <strain evidence="3">G4</strain>
        <tissue evidence="3">Muscle</tissue>
    </source>
</reference>
<name>A0ABD1JUB8_9TELE</name>
<organism evidence="3 4">
    <name type="scientific">Coilia grayii</name>
    <name type="common">Gray's grenadier anchovy</name>
    <dbReference type="NCBI Taxonomy" id="363190"/>
    <lineage>
        <taxon>Eukaryota</taxon>
        <taxon>Metazoa</taxon>
        <taxon>Chordata</taxon>
        <taxon>Craniata</taxon>
        <taxon>Vertebrata</taxon>
        <taxon>Euteleostomi</taxon>
        <taxon>Actinopterygii</taxon>
        <taxon>Neopterygii</taxon>
        <taxon>Teleostei</taxon>
        <taxon>Clupei</taxon>
        <taxon>Clupeiformes</taxon>
        <taxon>Clupeoidei</taxon>
        <taxon>Engraulidae</taxon>
        <taxon>Coilinae</taxon>
        <taxon>Coilia</taxon>
    </lineage>
</organism>
<proteinExistence type="predicted"/>
<keyword evidence="4" id="KW-1185">Reference proteome</keyword>
<evidence type="ECO:0000256" key="1">
    <source>
        <dbReference type="SAM" id="Coils"/>
    </source>
</evidence>
<dbReference type="AlphaFoldDB" id="A0ABD1JUB8"/>
<feature type="region of interest" description="Disordered" evidence="2">
    <location>
        <begin position="125"/>
        <end position="161"/>
    </location>
</feature>
<feature type="compositionally biased region" description="Acidic residues" evidence="2">
    <location>
        <begin position="77"/>
        <end position="98"/>
    </location>
</feature>
<comment type="caution">
    <text evidence="3">The sequence shown here is derived from an EMBL/GenBank/DDBJ whole genome shotgun (WGS) entry which is preliminary data.</text>
</comment>
<evidence type="ECO:0008006" key="5">
    <source>
        <dbReference type="Google" id="ProtNLM"/>
    </source>
</evidence>
<sequence length="493" mass="54861">MVQAVWFPEQDYEVKLARLQADYNAEQESKAKLQEAIAILRSSYEAKLACLETVKARRSSNANAPSMGSQQSATPVQEEEREEREEEQKDEDEEEEESPGQAGPQEAVADDTDLAQVVQVEGATLSVSQAQTAPPVSSKQGEPEGDGSSELSPTPTPTPLDQRHVLKRLQQLEQEFVGGEQARNEELRLRRRQRKTVADQRKKQLVEALNQNSEEGDSVLLNVYDSIQEELHAKSRALENTQEKLKAARLEIRDLQYEFELERNDYLASLRRLEREGQLLQALLERVGPLVRRDCNYSNLERLRREAVWDDDSATWRLPEVMVQKTALPAGEGGGGEQRPPCWQHPSMVTWCPSSPSLPAVSSPVASPGGRLPGRRNSVPDPAESAPFIEEEEDRYKEMLSRSDSENIASNYFKSKRATQLLSGEPIKAMALHSGPLGNGSAHMTSSGTSLAHCSPSEALMPRPFRLEALGFPPANAKAKRKKTKVHMSYSGN</sequence>
<dbReference type="Proteomes" id="UP001591681">
    <property type="component" value="Unassembled WGS sequence"/>
</dbReference>
<evidence type="ECO:0000313" key="3">
    <source>
        <dbReference type="EMBL" id="KAL2090488.1"/>
    </source>
</evidence>
<feature type="region of interest" description="Disordered" evidence="2">
    <location>
        <begin position="362"/>
        <end position="383"/>
    </location>
</feature>
<feature type="coiled-coil region" evidence="1">
    <location>
        <begin position="9"/>
        <end position="36"/>
    </location>
</feature>
<evidence type="ECO:0000256" key="2">
    <source>
        <dbReference type="SAM" id="MobiDB-lite"/>
    </source>
</evidence>
<feature type="region of interest" description="Disordered" evidence="2">
    <location>
        <begin position="57"/>
        <end position="110"/>
    </location>
</feature>
<keyword evidence="1" id="KW-0175">Coiled coil</keyword>
<accession>A0ABD1JUB8</accession>
<protein>
    <recommendedName>
        <fullName evidence="5">Kinesin-like protein KIF17</fullName>
    </recommendedName>
</protein>